<dbReference type="InterPro" id="IPR000477">
    <property type="entry name" value="RT_dom"/>
</dbReference>
<dbReference type="AlphaFoldDB" id="A0AAV7TM10"/>
<reference evidence="2" key="1">
    <citation type="journal article" date="2022" name="bioRxiv">
        <title>Sequencing and chromosome-scale assembly of the giantPleurodeles waltlgenome.</title>
        <authorList>
            <person name="Brown T."/>
            <person name="Elewa A."/>
            <person name="Iarovenko S."/>
            <person name="Subramanian E."/>
            <person name="Araus A.J."/>
            <person name="Petzold A."/>
            <person name="Susuki M."/>
            <person name="Suzuki K.-i.T."/>
            <person name="Hayashi T."/>
            <person name="Toyoda A."/>
            <person name="Oliveira C."/>
            <person name="Osipova E."/>
            <person name="Leigh N.D."/>
            <person name="Simon A."/>
            <person name="Yun M.H."/>
        </authorList>
    </citation>
    <scope>NUCLEOTIDE SEQUENCE</scope>
    <source>
        <strain evidence="2">20211129_DDA</strain>
        <tissue evidence="2">Liver</tissue>
    </source>
</reference>
<evidence type="ECO:0000313" key="3">
    <source>
        <dbReference type="Proteomes" id="UP001066276"/>
    </source>
</evidence>
<organism evidence="2 3">
    <name type="scientific">Pleurodeles waltl</name>
    <name type="common">Iberian ribbed newt</name>
    <dbReference type="NCBI Taxonomy" id="8319"/>
    <lineage>
        <taxon>Eukaryota</taxon>
        <taxon>Metazoa</taxon>
        <taxon>Chordata</taxon>
        <taxon>Craniata</taxon>
        <taxon>Vertebrata</taxon>
        <taxon>Euteleostomi</taxon>
        <taxon>Amphibia</taxon>
        <taxon>Batrachia</taxon>
        <taxon>Caudata</taxon>
        <taxon>Salamandroidea</taxon>
        <taxon>Salamandridae</taxon>
        <taxon>Pleurodelinae</taxon>
        <taxon>Pleurodeles</taxon>
    </lineage>
</organism>
<dbReference type="InterPro" id="IPR043502">
    <property type="entry name" value="DNA/RNA_pol_sf"/>
</dbReference>
<dbReference type="EMBL" id="JANPWB010000006">
    <property type="protein sequence ID" value="KAJ1177455.1"/>
    <property type="molecule type" value="Genomic_DNA"/>
</dbReference>
<dbReference type="SUPFAM" id="SSF56672">
    <property type="entry name" value="DNA/RNA polymerases"/>
    <property type="match status" value="1"/>
</dbReference>
<dbReference type="PROSITE" id="PS50878">
    <property type="entry name" value="RT_POL"/>
    <property type="match status" value="1"/>
</dbReference>
<sequence length="257" mass="30234">MTLDVESRYTNIPQEATLEVISNLLSNSIWDFITPQEFVLDLAHLALTRNFFEFDKNFYLQIQGTLMGSTFAPSLACLYMDHFEKEMVLTEDNPFFDNIKIWKRYIDDIFLIRKGTKEEATAFVTWLNALNPFLRFTSTMGDPAISFLDLLITEKNGLLKTEVYYKPTDRNNLLQFHSFHPRSLRENLPVGQFLRLRRNCTELTDFKKHAKKLNDKLQVRGYPAYLLRRAEKRARFSNRETLLQPTTRTNKEDTLIV</sequence>
<dbReference type="Proteomes" id="UP001066276">
    <property type="component" value="Chromosome 3_2"/>
</dbReference>
<protein>
    <recommendedName>
        <fullName evidence="1">Reverse transcriptase domain-containing protein</fullName>
    </recommendedName>
</protein>
<dbReference type="Pfam" id="PF26215">
    <property type="entry name" value="HTH_animal"/>
    <property type="match status" value="1"/>
</dbReference>
<comment type="caution">
    <text evidence="2">The sequence shown here is derived from an EMBL/GenBank/DDBJ whole genome shotgun (WGS) entry which is preliminary data.</text>
</comment>
<evidence type="ECO:0000259" key="1">
    <source>
        <dbReference type="PROSITE" id="PS50878"/>
    </source>
</evidence>
<name>A0AAV7TM10_PLEWA</name>
<evidence type="ECO:0000313" key="2">
    <source>
        <dbReference type="EMBL" id="KAJ1177455.1"/>
    </source>
</evidence>
<feature type="domain" description="Reverse transcriptase" evidence="1">
    <location>
        <begin position="1"/>
        <end position="163"/>
    </location>
</feature>
<accession>A0AAV7TM10</accession>
<gene>
    <name evidence="2" type="ORF">NDU88_002710</name>
</gene>
<dbReference type="InterPro" id="IPR058912">
    <property type="entry name" value="HTH_animal"/>
</dbReference>
<keyword evidence="3" id="KW-1185">Reference proteome</keyword>
<proteinExistence type="predicted"/>
<dbReference type="PANTHER" id="PTHR21301:SF12">
    <property type="match status" value="1"/>
</dbReference>
<dbReference type="PANTHER" id="PTHR21301">
    <property type="entry name" value="REVERSE TRANSCRIPTASE"/>
    <property type="match status" value="1"/>
</dbReference>